<name>A0A4P6F7G5_9MICO</name>
<reference evidence="1 2" key="1">
    <citation type="submission" date="2019-01" db="EMBL/GenBank/DDBJ databases">
        <title>Genome sequencing of strain FW10M-9.</title>
        <authorList>
            <person name="Heo J."/>
            <person name="Kim S.-J."/>
            <person name="Kim J.-S."/>
            <person name="Hong S.-B."/>
            <person name="Kwon S.-W."/>
        </authorList>
    </citation>
    <scope>NUCLEOTIDE SEQUENCE [LARGE SCALE GENOMIC DNA]</scope>
    <source>
        <strain evidence="1 2">FW10M-9</strain>
    </source>
</reference>
<dbReference type="AlphaFoldDB" id="A0A4P6F7G5"/>
<dbReference type="RefSeq" id="WP_129190552.1">
    <property type="nucleotide sequence ID" value="NZ_CP035493.1"/>
</dbReference>
<dbReference type="NCBIfam" id="NF038032">
    <property type="entry name" value="CehA_McbA_metalo"/>
    <property type="match status" value="1"/>
</dbReference>
<protein>
    <submittedName>
        <fullName evidence="1">Uncharacterized protein</fullName>
    </submittedName>
</protein>
<evidence type="ECO:0000313" key="2">
    <source>
        <dbReference type="Proteomes" id="UP000292118"/>
    </source>
</evidence>
<organism evidence="1 2">
    <name type="scientific">Xylanimonas protaetiae</name>
    <dbReference type="NCBI Taxonomy" id="2509457"/>
    <lineage>
        <taxon>Bacteria</taxon>
        <taxon>Bacillati</taxon>
        <taxon>Actinomycetota</taxon>
        <taxon>Actinomycetes</taxon>
        <taxon>Micrococcales</taxon>
        <taxon>Promicromonosporaceae</taxon>
        <taxon>Xylanimonas</taxon>
    </lineage>
</organism>
<accession>A0A4P6F7G5</accession>
<dbReference type="EMBL" id="CP035493">
    <property type="protein sequence ID" value="QAY71654.1"/>
    <property type="molecule type" value="Genomic_DNA"/>
</dbReference>
<sequence>MPTLTIETGGPARVSVLADDGTWHRPGGAVHDGTAMSRPGVIDMDRDPTDASRCDPGYVRQFLCEGVVEVPVPRGGCMVVAERGPEHRRVERHVDVGTGGARIVAEPERWAGLAAEGWWSGDLHVHRPLDDAAAILRAEDLHVGAFITRWNELPHQKSDPTGPPRAALTVGGDRHAVAPVTEDERGGGAWMLHGVGLGDLPTVDEWWSPPGRFLVDRARAQGAWFDCEKLTWWETPVMMATGTPDSVGVLNNHYVPRGFFANESWGRPRDRAAYPGAAGASRYQLELYYRYLSCGFRLPASAGSASGVLPAPPGHNRVYVGGGAGQCTVPGFYDALRAGRSMVTNGPLLSLTVGDAEPGATVPARPTRVRAVARAAGPLDGVEVLVDGRVAAQSEGPVLDVTLDLTGTGWVAARASSPDPETVRLAHTSPVYVDGPGSPDAAEHRAYFARWIDELVARAAAEPERFPTQDARDATLDLYHRAARAYARELPIWEA</sequence>
<evidence type="ECO:0000313" key="1">
    <source>
        <dbReference type="EMBL" id="QAY71654.1"/>
    </source>
</evidence>
<gene>
    <name evidence="1" type="ORF">ET471_17760</name>
</gene>
<dbReference type="Proteomes" id="UP000292118">
    <property type="component" value="Chromosome"/>
</dbReference>
<dbReference type="KEGG" id="xya:ET471_17760"/>
<keyword evidence="2" id="KW-1185">Reference proteome</keyword>
<dbReference type="OrthoDB" id="249168at2"/>
<proteinExistence type="predicted"/>